<sequence>MVNTNKDIWYWYHNVSECHYHIQLTIKYRKSLFDEKHEKAIMDSLSGIKERYAIELSHVGFDKNHVHFLVRFLPKYSGGSVIRVIKSISAKAIFSRFPEIKRELWGGEFWTDGYYIATVSGRGTKKIIENYIKQQGREQDVNQLRLFEL</sequence>
<dbReference type="Pfam" id="PF01797">
    <property type="entry name" value="Y1_Tnp"/>
    <property type="match status" value="1"/>
</dbReference>
<reference evidence="2 3" key="1">
    <citation type="journal article" date="2016" name="Nat. Commun.">
        <title>Thousands of microbial genomes shed light on interconnected biogeochemical processes in an aquifer system.</title>
        <authorList>
            <person name="Anantharaman K."/>
            <person name="Brown C.T."/>
            <person name="Hug L.A."/>
            <person name="Sharon I."/>
            <person name="Castelle C.J."/>
            <person name="Probst A.J."/>
            <person name="Thomas B.C."/>
            <person name="Singh A."/>
            <person name="Wilkins M.J."/>
            <person name="Karaoz U."/>
            <person name="Brodie E.L."/>
            <person name="Williams K.H."/>
            <person name="Hubbard S.S."/>
            <person name="Banfield J.F."/>
        </authorList>
    </citation>
    <scope>NUCLEOTIDE SEQUENCE [LARGE SCALE GENOMIC DNA]</scope>
</reference>
<dbReference type="SMART" id="SM01321">
    <property type="entry name" value="Y1_Tnp"/>
    <property type="match status" value="1"/>
</dbReference>
<dbReference type="EMBL" id="MHIF01000048">
    <property type="protein sequence ID" value="OGY47052.1"/>
    <property type="molecule type" value="Genomic_DNA"/>
</dbReference>
<dbReference type="GO" id="GO:0004803">
    <property type="term" value="F:transposase activity"/>
    <property type="evidence" value="ECO:0007669"/>
    <property type="project" value="InterPro"/>
</dbReference>
<dbReference type="PANTHER" id="PTHR33360:SF2">
    <property type="entry name" value="TRANSPOSASE FOR INSERTION SEQUENCE ELEMENT IS200"/>
    <property type="match status" value="1"/>
</dbReference>
<protein>
    <recommendedName>
        <fullName evidence="1">Transposase IS200-like domain-containing protein</fullName>
    </recommendedName>
</protein>
<evidence type="ECO:0000313" key="2">
    <source>
        <dbReference type="EMBL" id="OGY47052.1"/>
    </source>
</evidence>
<dbReference type="AlphaFoldDB" id="A0A1G1Y427"/>
<evidence type="ECO:0000259" key="1">
    <source>
        <dbReference type="SMART" id="SM01321"/>
    </source>
</evidence>
<proteinExistence type="predicted"/>
<dbReference type="SUPFAM" id="SSF143422">
    <property type="entry name" value="Transposase IS200-like"/>
    <property type="match status" value="1"/>
</dbReference>
<dbReference type="GO" id="GO:0003677">
    <property type="term" value="F:DNA binding"/>
    <property type="evidence" value="ECO:0007669"/>
    <property type="project" value="InterPro"/>
</dbReference>
<dbReference type="GO" id="GO:0006313">
    <property type="term" value="P:DNA transposition"/>
    <property type="evidence" value="ECO:0007669"/>
    <property type="project" value="InterPro"/>
</dbReference>
<feature type="domain" description="Transposase IS200-like" evidence="1">
    <location>
        <begin position="15"/>
        <end position="135"/>
    </location>
</feature>
<dbReference type="NCBIfam" id="NF033573">
    <property type="entry name" value="transpos_IS200"/>
    <property type="match status" value="1"/>
</dbReference>
<gene>
    <name evidence="2" type="ORF">A2663_03900</name>
</gene>
<organism evidence="2 3">
    <name type="scientific">Candidatus Buchananbacteria bacterium RIFCSPHIGHO2_01_FULL_46_12</name>
    <dbReference type="NCBI Taxonomy" id="1797536"/>
    <lineage>
        <taxon>Bacteria</taxon>
        <taxon>Candidatus Buchananiibacteriota</taxon>
    </lineage>
</organism>
<dbReference type="InterPro" id="IPR036515">
    <property type="entry name" value="Transposase_17_sf"/>
</dbReference>
<name>A0A1G1Y427_9BACT</name>
<dbReference type="Gene3D" id="3.30.70.1290">
    <property type="entry name" value="Transposase IS200-like"/>
    <property type="match status" value="1"/>
</dbReference>
<dbReference type="PANTHER" id="PTHR33360">
    <property type="entry name" value="TRANSPOSASE FOR INSERTION SEQUENCE ELEMENT IS200"/>
    <property type="match status" value="1"/>
</dbReference>
<dbReference type="Proteomes" id="UP000178432">
    <property type="component" value="Unassembled WGS sequence"/>
</dbReference>
<dbReference type="InterPro" id="IPR002686">
    <property type="entry name" value="Transposase_17"/>
</dbReference>
<accession>A0A1G1Y427</accession>
<comment type="caution">
    <text evidence="2">The sequence shown here is derived from an EMBL/GenBank/DDBJ whole genome shotgun (WGS) entry which is preliminary data.</text>
</comment>
<evidence type="ECO:0000313" key="3">
    <source>
        <dbReference type="Proteomes" id="UP000178432"/>
    </source>
</evidence>